<protein>
    <recommendedName>
        <fullName evidence="4">Amine oxidase domain-containing protein</fullName>
    </recommendedName>
</protein>
<dbReference type="PANTHER" id="PTHR42923:SF17">
    <property type="entry name" value="AMINE OXIDASE DOMAIN-CONTAINING PROTEIN"/>
    <property type="match status" value="1"/>
</dbReference>
<keyword evidence="1" id="KW-0812">Transmembrane</keyword>
<dbReference type="KEGG" id="hir:HETIRDRAFT_237980"/>
<dbReference type="STRING" id="747525.W4KPN0"/>
<feature type="transmembrane region" description="Helical" evidence="1">
    <location>
        <begin position="161"/>
        <end position="178"/>
    </location>
</feature>
<feature type="non-terminal residue" evidence="2">
    <location>
        <position position="540"/>
    </location>
</feature>
<sequence>RVVKVAVVGSGLAGLTAAYLLSNAHTRRGERTSGGEGVEFEVHIFEKAETLGMDSHSVSLAPPGLPSDLEWRVDVPMRSFQGGYYPQLIALYKHLGVSFRHTDFSYSFSYLPSLPPPSPHPSARPDIAPTMIYDGASGTKGISVPTALRTWSTHPVGPARLVAYLAFLLSFALATLFTRDVCTPLFSAVCTAAREDVQAHPAEEFLDFIWLTLFTHHYVVSHGVRDVVARLTASIPPAQIHLGAATTAVLPDAHDPALLAVVCTPAHGAPAAHAGFAHVVLAAQANHAAPLVRSYARALAPGGGGGGGAAAQRADALAACLARFEYRRTVVVNHTDAQLLPAHPRDRRDLNFVTVTARTEKSVRDECEKPAEAAAVAGAGLLVPPTYTMTTQMLLRPAHLPPAAPGAPAIYQTTNPVYAPEEARVLSVARMERAVLTRAGKEAVRMLSVPPARAASWVDDVRRWVKGGGASAAEGETEGGLGALQGAARREGGEVPGVWVVGSYAYRGIPLLEGCVAGAREVVERGIMECEGVRVADAPW</sequence>
<dbReference type="SUPFAM" id="SSF51905">
    <property type="entry name" value="FAD/NAD(P)-binding domain"/>
    <property type="match status" value="1"/>
</dbReference>
<dbReference type="AlphaFoldDB" id="W4KPN0"/>
<accession>W4KPN0</accession>
<dbReference type="Proteomes" id="UP000030671">
    <property type="component" value="Unassembled WGS sequence"/>
</dbReference>
<reference evidence="2 3" key="1">
    <citation type="journal article" date="2012" name="New Phytol.">
        <title>Insight into trade-off between wood decay and parasitism from the genome of a fungal forest pathogen.</title>
        <authorList>
            <person name="Olson A."/>
            <person name="Aerts A."/>
            <person name="Asiegbu F."/>
            <person name="Belbahri L."/>
            <person name="Bouzid O."/>
            <person name="Broberg A."/>
            <person name="Canback B."/>
            <person name="Coutinho P.M."/>
            <person name="Cullen D."/>
            <person name="Dalman K."/>
            <person name="Deflorio G."/>
            <person name="van Diepen L.T."/>
            <person name="Dunand C."/>
            <person name="Duplessis S."/>
            <person name="Durling M."/>
            <person name="Gonthier P."/>
            <person name="Grimwood J."/>
            <person name="Fossdal C.G."/>
            <person name="Hansson D."/>
            <person name="Henrissat B."/>
            <person name="Hietala A."/>
            <person name="Himmelstrand K."/>
            <person name="Hoffmeister D."/>
            <person name="Hogberg N."/>
            <person name="James T.Y."/>
            <person name="Karlsson M."/>
            <person name="Kohler A."/>
            <person name="Kues U."/>
            <person name="Lee Y.H."/>
            <person name="Lin Y.C."/>
            <person name="Lind M."/>
            <person name="Lindquist E."/>
            <person name="Lombard V."/>
            <person name="Lucas S."/>
            <person name="Lunden K."/>
            <person name="Morin E."/>
            <person name="Murat C."/>
            <person name="Park J."/>
            <person name="Raffaello T."/>
            <person name="Rouze P."/>
            <person name="Salamov A."/>
            <person name="Schmutz J."/>
            <person name="Solheim H."/>
            <person name="Stahlberg J."/>
            <person name="Velez H."/>
            <person name="de Vries R.P."/>
            <person name="Wiebenga A."/>
            <person name="Woodward S."/>
            <person name="Yakovlev I."/>
            <person name="Garbelotto M."/>
            <person name="Martin F."/>
            <person name="Grigoriev I.V."/>
            <person name="Stenlid J."/>
        </authorList>
    </citation>
    <scope>NUCLEOTIDE SEQUENCE [LARGE SCALE GENOMIC DNA]</scope>
    <source>
        <strain evidence="2 3">TC 32-1</strain>
    </source>
</reference>
<dbReference type="RefSeq" id="XP_009541544.1">
    <property type="nucleotide sequence ID" value="XM_009543249.2"/>
</dbReference>
<dbReference type="PANTHER" id="PTHR42923">
    <property type="entry name" value="PROTOPORPHYRINOGEN OXIDASE"/>
    <property type="match status" value="1"/>
</dbReference>
<proteinExistence type="predicted"/>
<feature type="non-terminal residue" evidence="2">
    <location>
        <position position="1"/>
    </location>
</feature>
<dbReference type="EMBL" id="KI925454">
    <property type="protein sequence ID" value="ETW87674.1"/>
    <property type="molecule type" value="Genomic_DNA"/>
</dbReference>
<organism evidence="2 3">
    <name type="scientific">Heterobasidion irregulare (strain TC 32-1)</name>
    <dbReference type="NCBI Taxonomy" id="747525"/>
    <lineage>
        <taxon>Eukaryota</taxon>
        <taxon>Fungi</taxon>
        <taxon>Dikarya</taxon>
        <taxon>Basidiomycota</taxon>
        <taxon>Agaricomycotina</taxon>
        <taxon>Agaricomycetes</taxon>
        <taxon>Russulales</taxon>
        <taxon>Bondarzewiaceae</taxon>
        <taxon>Heterobasidion</taxon>
        <taxon>Heterobasidion annosum species complex</taxon>
    </lineage>
</organism>
<evidence type="ECO:0000313" key="2">
    <source>
        <dbReference type="EMBL" id="ETW87674.1"/>
    </source>
</evidence>
<evidence type="ECO:0008006" key="4">
    <source>
        <dbReference type="Google" id="ProtNLM"/>
    </source>
</evidence>
<evidence type="ECO:0000313" key="3">
    <source>
        <dbReference type="Proteomes" id="UP000030671"/>
    </source>
</evidence>
<dbReference type="Gene3D" id="3.50.50.60">
    <property type="entry name" value="FAD/NAD(P)-binding domain"/>
    <property type="match status" value="1"/>
</dbReference>
<dbReference type="OrthoDB" id="1111734at2759"/>
<keyword evidence="1" id="KW-0472">Membrane</keyword>
<dbReference type="Pfam" id="PF13450">
    <property type="entry name" value="NAD_binding_8"/>
    <property type="match status" value="1"/>
</dbReference>
<dbReference type="GeneID" id="20668799"/>
<dbReference type="GO" id="GO:0016491">
    <property type="term" value="F:oxidoreductase activity"/>
    <property type="evidence" value="ECO:0007669"/>
    <property type="project" value="TreeGrafter"/>
</dbReference>
<dbReference type="InterPro" id="IPR050464">
    <property type="entry name" value="Zeta_carotene_desat/Oxidored"/>
</dbReference>
<evidence type="ECO:0000256" key="1">
    <source>
        <dbReference type="SAM" id="Phobius"/>
    </source>
</evidence>
<dbReference type="InterPro" id="IPR036188">
    <property type="entry name" value="FAD/NAD-bd_sf"/>
</dbReference>
<keyword evidence="3" id="KW-1185">Reference proteome</keyword>
<feature type="transmembrane region" description="Helical" evidence="1">
    <location>
        <begin position="6"/>
        <end position="22"/>
    </location>
</feature>
<gene>
    <name evidence="2" type="ORF">HETIRDRAFT_237980</name>
</gene>
<dbReference type="InParanoid" id="W4KPN0"/>
<dbReference type="HOGENOM" id="CLU_028123_3_0_1"/>
<name>W4KPN0_HETIT</name>
<keyword evidence="1" id="KW-1133">Transmembrane helix</keyword>